<protein>
    <recommendedName>
        <fullName evidence="3">Cyanophycin synthase-like N-terminal domain-containing protein</fullName>
    </recommendedName>
</protein>
<proteinExistence type="predicted"/>
<name>A0A6M8J7T7_9ACTN</name>
<dbReference type="KEGG" id="bwa:HLV38_04540"/>
<accession>A0A6M8J7T7</accession>
<sequence length="143" mass="16185">MQAGDPRQSRFQVRRIRIRADRLECTVCVPCPELRRTTPKIAQEALAMRPSLAHHACINERGRTFRAVLDDTATPHLFEHFVVDCQVRRAHDAHRTFVGTTCWICEREGLALVELSFADDLQALDAVREAAGLMNELLGRCCS</sequence>
<reference evidence="2" key="1">
    <citation type="submission" date="2020-05" db="EMBL/GenBank/DDBJ databases">
        <title>Novel species in genus Nocardioides.</title>
        <authorList>
            <person name="Zhang G."/>
        </authorList>
    </citation>
    <scope>NUCLEOTIDE SEQUENCE [LARGE SCALE GENOMIC DNA]</scope>
    <source>
        <strain evidence="2">zg-1050</strain>
    </source>
</reference>
<dbReference type="EMBL" id="CP053716">
    <property type="protein sequence ID" value="QKF07469.1"/>
    <property type="molecule type" value="Genomic_DNA"/>
</dbReference>
<organism evidence="1 2">
    <name type="scientific">Berryella wangjianweii</name>
    <dbReference type="NCBI Taxonomy" id="2734634"/>
    <lineage>
        <taxon>Bacteria</taxon>
        <taxon>Bacillati</taxon>
        <taxon>Actinomycetota</taxon>
        <taxon>Coriobacteriia</taxon>
        <taxon>Eggerthellales</taxon>
        <taxon>Eggerthellaceae</taxon>
        <taxon>Berryella</taxon>
    </lineage>
</organism>
<evidence type="ECO:0008006" key="3">
    <source>
        <dbReference type="Google" id="ProtNLM"/>
    </source>
</evidence>
<dbReference type="AlphaFoldDB" id="A0A6M8J7T7"/>
<evidence type="ECO:0000313" key="1">
    <source>
        <dbReference type="EMBL" id="QKF07469.1"/>
    </source>
</evidence>
<dbReference type="Proteomes" id="UP000503297">
    <property type="component" value="Chromosome"/>
</dbReference>
<gene>
    <name evidence="1" type="ORF">HLV38_04540</name>
</gene>
<keyword evidence="2" id="KW-1185">Reference proteome</keyword>
<evidence type="ECO:0000313" key="2">
    <source>
        <dbReference type="Proteomes" id="UP000503297"/>
    </source>
</evidence>
<dbReference type="RefSeq" id="WP_173164612.1">
    <property type="nucleotide sequence ID" value="NZ_CP053716.1"/>
</dbReference>